<dbReference type="Proteomes" id="UP000299102">
    <property type="component" value="Unassembled WGS sequence"/>
</dbReference>
<comment type="caution">
    <text evidence="2">The sequence shown here is derived from an EMBL/GenBank/DDBJ whole genome shotgun (WGS) entry which is preliminary data.</text>
</comment>
<organism evidence="2 3">
    <name type="scientific">Eumeta variegata</name>
    <name type="common">Bagworm moth</name>
    <name type="synonym">Eumeta japonica</name>
    <dbReference type="NCBI Taxonomy" id="151549"/>
    <lineage>
        <taxon>Eukaryota</taxon>
        <taxon>Metazoa</taxon>
        <taxon>Ecdysozoa</taxon>
        <taxon>Arthropoda</taxon>
        <taxon>Hexapoda</taxon>
        <taxon>Insecta</taxon>
        <taxon>Pterygota</taxon>
        <taxon>Neoptera</taxon>
        <taxon>Endopterygota</taxon>
        <taxon>Lepidoptera</taxon>
        <taxon>Glossata</taxon>
        <taxon>Ditrysia</taxon>
        <taxon>Tineoidea</taxon>
        <taxon>Psychidae</taxon>
        <taxon>Oiketicinae</taxon>
        <taxon>Eumeta</taxon>
    </lineage>
</organism>
<reference evidence="2 3" key="1">
    <citation type="journal article" date="2019" name="Commun. Biol.">
        <title>The bagworm genome reveals a unique fibroin gene that provides high tensile strength.</title>
        <authorList>
            <person name="Kono N."/>
            <person name="Nakamura H."/>
            <person name="Ohtoshi R."/>
            <person name="Tomita M."/>
            <person name="Numata K."/>
            <person name="Arakawa K."/>
        </authorList>
    </citation>
    <scope>NUCLEOTIDE SEQUENCE [LARGE SCALE GENOMIC DNA]</scope>
</reference>
<evidence type="ECO:0000313" key="2">
    <source>
        <dbReference type="EMBL" id="GBP38491.1"/>
    </source>
</evidence>
<protein>
    <submittedName>
        <fullName evidence="2">Uncharacterized protein</fullName>
    </submittedName>
</protein>
<proteinExistence type="predicted"/>
<feature type="region of interest" description="Disordered" evidence="1">
    <location>
        <begin position="1"/>
        <end position="24"/>
    </location>
</feature>
<accession>A0A4C1VIY9</accession>
<keyword evidence="3" id="KW-1185">Reference proteome</keyword>
<name>A0A4C1VIY9_EUMVA</name>
<dbReference type="AlphaFoldDB" id="A0A4C1VIY9"/>
<dbReference type="EMBL" id="BGZK01000350">
    <property type="protein sequence ID" value="GBP38491.1"/>
    <property type="molecule type" value="Genomic_DNA"/>
</dbReference>
<sequence length="78" mass="8222">MGRTCVRHIEPTHRRKGARPPLVGNDFLRPVQSAARPSSHVGFITTLGEIRTRTAVIVFITSTDDSDGGGLGQGGAAP</sequence>
<gene>
    <name evidence="2" type="ORF">EVAR_95391_1</name>
</gene>
<evidence type="ECO:0000313" key="3">
    <source>
        <dbReference type="Proteomes" id="UP000299102"/>
    </source>
</evidence>
<evidence type="ECO:0000256" key="1">
    <source>
        <dbReference type="SAM" id="MobiDB-lite"/>
    </source>
</evidence>